<evidence type="ECO:0000313" key="3">
    <source>
        <dbReference type="Proteomes" id="UP000298030"/>
    </source>
</evidence>
<sequence length="325" mass="36694">MANARSHTNRTKDLDKGDLRDSVKEFLTVTGSRRPRPQQPNATKRDVGRRLHSVHSDGWQPKRVLPVPPWQKARGSPTPLVHPENKPEPTVHVAVHPQIRVHPFLLSRSPRHGNVILRLKSTLGRLLRIEAVVVFQPHQPDPSIAMHTLAQFDLQAFSYICWQDERGIGPKDTSSEEFKLRPAIWDNRLDPHATPSQDLPQANDEDRPPLAPSPCQPPRIRTLKSRILPLGVCPSNLSKLTATANQHRTAGTAPGNQFITHPLAPGPRWCLTQSSLLRVYLNTRLQSSTFVWYIPSKRRSNLFNRTPSSYPPRPLSRLPSTRPVT</sequence>
<dbReference type="EMBL" id="QPFP01000003">
    <property type="protein sequence ID" value="TEB38242.1"/>
    <property type="molecule type" value="Genomic_DNA"/>
</dbReference>
<feature type="compositionally biased region" description="Basic and acidic residues" evidence="1">
    <location>
        <begin position="10"/>
        <end position="24"/>
    </location>
</feature>
<reference evidence="2 3" key="1">
    <citation type="journal article" date="2019" name="Nat. Ecol. Evol.">
        <title>Megaphylogeny resolves global patterns of mushroom evolution.</title>
        <authorList>
            <person name="Varga T."/>
            <person name="Krizsan K."/>
            <person name="Foldi C."/>
            <person name="Dima B."/>
            <person name="Sanchez-Garcia M."/>
            <person name="Sanchez-Ramirez S."/>
            <person name="Szollosi G.J."/>
            <person name="Szarkandi J.G."/>
            <person name="Papp V."/>
            <person name="Albert L."/>
            <person name="Andreopoulos W."/>
            <person name="Angelini C."/>
            <person name="Antonin V."/>
            <person name="Barry K.W."/>
            <person name="Bougher N.L."/>
            <person name="Buchanan P."/>
            <person name="Buyck B."/>
            <person name="Bense V."/>
            <person name="Catcheside P."/>
            <person name="Chovatia M."/>
            <person name="Cooper J."/>
            <person name="Damon W."/>
            <person name="Desjardin D."/>
            <person name="Finy P."/>
            <person name="Geml J."/>
            <person name="Haridas S."/>
            <person name="Hughes K."/>
            <person name="Justo A."/>
            <person name="Karasinski D."/>
            <person name="Kautmanova I."/>
            <person name="Kiss B."/>
            <person name="Kocsube S."/>
            <person name="Kotiranta H."/>
            <person name="LaButti K.M."/>
            <person name="Lechner B.E."/>
            <person name="Liimatainen K."/>
            <person name="Lipzen A."/>
            <person name="Lukacs Z."/>
            <person name="Mihaltcheva S."/>
            <person name="Morgado L.N."/>
            <person name="Niskanen T."/>
            <person name="Noordeloos M.E."/>
            <person name="Ohm R.A."/>
            <person name="Ortiz-Santana B."/>
            <person name="Ovrebo C."/>
            <person name="Racz N."/>
            <person name="Riley R."/>
            <person name="Savchenko A."/>
            <person name="Shiryaev A."/>
            <person name="Soop K."/>
            <person name="Spirin V."/>
            <person name="Szebenyi C."/>
            <person name="Tomsovsky M."/>
            <person name="Tulloss R.E."/>
            <person name="Uehling J."/>
            <person name="Grigoriev I.V."/>
            <person name="Vagvolgyi C."/>
            <person name="Papp T."/>
            <person name="Martin F.M."/>
            <person name="Miettinen O."/>
            <person name="Hibbett D.S."/>
            <person name="Nagy L.G."/>
        </authorList>
    </citation>
    <scope>NUCLEOTIDE SEQUENCE [LARGE SCALE GENOMIC DNA]</scope>
    <source>
        <strain evidence="2 3">FP101781</strain>
    </source>
</reference>
<name>A0A4Y7TX91_COPMI</name>
<organism evidence="2 3">
    <name type="scientific">Coprinellus micaceus</name>
    <name type="common">Glistening ink-cap mushroom</name>
    <name type="synonym">Coprinus micaceus</name>
    <dbReference type="NCBI Taxonomy" id="71717"/>
    <lineage>
        <taxon>Eukaryota</taxon>
        <taxon>Fungi</taxon>
        <taxon>Dikarya</taxon>
        <taxon>Basidiomycota</taxon>
        <taxon>Agaricomycotina</taxon>
        <taxon>Agaricomycetes</taxon>
        <taxon>Agaricomycetidae</taxon>
        <taxon>Agaricales</taxon>
        <taxon>Agaricineae</taxon>
        <taxon>Psathyrellaceae</taxon>
        <taxon>Coprinellus</taxon>
    </lineage>
</organism>
<feature type="region of interest" description="Disordered" evidence="1">
    <location>
        <begin position="304"/>
        <end position="325"/>
    </location>
</feature>
<evidence type="ECO:0000313" key="2">
    <source>
        <dbReference type="EMBL" id="TEB38242.1"/>
    </source>
</evidence>
<keyword evidence="3" id="KW-1185">Reference proteome</keyword>
<proteinExistence type="predicted"/>
<feature type="compositionally biased region" description="Low complexity" evidence="1">
    <location>
        <begin position="315"/>
        <end position="325"/>
    </location>
</feature>
<feature type="region of interest" description="Disordered" evidence="1">
    <location>
        <begin position="1"/>
        <end position="80"/>
    </location>
</feature>
<comment type="caution">
    <text evidence="2">The sequence shown here is derived from an EMBL/GenBank/DDBJ whole genome shotgun (WGS) entry which is preliminary data.</text>
</comment>
<evidence type="ECO:0000256" key="1">
    <source>
        <dbReference type="SAM" id="MobiDB-lite"/>
    </source>
</evidence>
<protein>
    <submittedName>
        <fullName evidence="2">Uncharacterized protein</fullName>
    </submittedName>
</protein>
<dbReference type="AlphaFoldDB" id="A0A4Y7TX91"/>
<accession>A0A4Y7TX91</accession>
<dbReference type="Proteomes" id="UP000298030">
    <property type="component" value="Unassembled WGS sequence"/>
</dbReference>
<gene>
    <name evidence="2" type="ORF">FA13DRAFT_1869018</name>
</gene>
<feature type="region of interest" description="Disordered" evidence="1">
    <location>
        <begin position="186"/>
        <end position="219"/>
    </location>
</feature>